<dbReference type="EMBL" id="BAABDD010000003">
    <property type="protein sequence ID" value="GAA3731450.1"/>
    <property type="molecule type" value="Genomic_DNA"/>
</dbReference>
<reference evidence="2" key="1">
    <citation type="journal article" date="2019" name="Int. J. Syst. Evol. Microbiol.">
        <title>The Global Catalogue of Microorganisms (GCM) 10K type strain sequencing project: providing services to taxonomists for standard genome sequencing and annotation.</title>
        <authorList>
            <consortium name="The Broad Institute Genomics Platform"/>
            <consortium name="The Broad Institute Genome Sequencing Center for Infectious Disease"/>
            <person name="Wu L."/>
            <person name="Ma J."/>
        </authorList>
    </citation>
    <scope>NUCLEOTIDE SEQUENCE [LARGE SCALE GENOMIC DNA]</scope>
    <source>
        <strain evidence="2">JCM 17137</strain>
    </source>
</reference>
<dbReference type="RefSeq" id="WP_344967784.1">
    <property type="nucleotide sequence ID" value="NZ_BAABDD010000003.1"/>
</dbReference>
<organism evidence="1 2">
    <name type="scientific">Salinactinospora qingdaonensis</name>
    <dbReference type="NCBI Taxonomy" id="702744"/>
    <lineage>
        <taxon>Bacteria</taxon>
        <taxon>Bacillati</taxon>
        <taxon>Actinomycetota</taxon>
        <taxon>Actinomycetes</taxon>
        <taxon>Streptosporangiales</taxon>
        <taxon>Nocardiopsidaceae</taxon>
        <taxon>Salinactinospora</taxon>
    </lineage>
</organism>
<proteinExistence type="predicted"/>
<dbReference type="Proteomes" id="UP001500908">
    <property type="component" value="Unassembled WGS sequence"/>
</dbReference>
<comment type="caution">
    <text evidence="1">The sequence shown here is derived from an EMBL/GenBank/DDBJ whole genome shotgun (WGS) entry which is preliminary data.</text>
</comment>
<protein>
    <submittedName>
        <fullName evidence="1">Uncharacterized protein</fullName>
    </submittedName>
</protein>
<keyword evidence="2" id="KW-1185">Reference proteome</keyword>
<accession>A0ABP7F824</accession>
<evidence type="ECO:0000313" key="1">
    <source>
        <dbReference type="EMBL" id="GAA3731450.1"/>
    </source>
</evidence>
<gene>
    <name evidence="1" type="ORF">GCM10022402_10200</name>
</gene>
<evidence type="ECO:0000313" key="2">
    <source>
        <dbReference type="Proteomes" id="UP001500908"/>
    </source>
</evidence>
<name>A0ABP7F824_9ACTN</name>
<sequence length="86" mass="9484">MATATSEETERLNRLTDTYRGRWRIWRTRDRAGNPAGYVATNRGGNGYAPTIHAATLDELEAALAAPPRAIGYPSLATLQRALERL</sequence>